<name>A0AAD9HAQ5_9PEZI</name>
<organism evidence="1 2">
    <name type="scientific">Colletotrichum zoysiae</name>
    <dbReference type="NCBI Taxonomy" id="1216348"/>
    <lineage>
        <taxon>Eukaryota</taxon>
        <taxon>Fungi</taxon>
        <taxon>Dikarya</taxon>
        <taxon>Ascomycota</taxon>
        <taxon>Pezizomycotina</taxon>
        <taxon>Sordariomycetes</taxon>
        <taxon>Hypocreomycetidae</taxon>
        <taxon>Glomerellales</taxon>
        <taxon>Glomerellaceae</taxon>
        <taxon>Colletotrichum</taxon>
        <taxon>Colletotrichum graminicola species complex</taxon>
    </lineage>
</organism>
<evidence type="ECO:0000313" key="1">
    <source>
        <dbReference type="EMBL" id="KAK2024857.1"/>
    </source>
</evidence>
<dbReference type="AlphaFoldDB" id="A0AAD9HAQ5"/>
<protein>
    <submittedName>
        <fullName evidence="1">Uncharacterized protein</fullName>
    </submittedName>
</protein>
<accession>A0AAD9HAQ5</accession>
<gene>
    <name evidence="1" type="ORF">LX32DRAFT_80521</name>
</gene>
<comment type="caution">
    <text evidence="1">The sequence shown here is derived from an EMBL/GenBank/DDBJ whole genome shotgun (WGS) entry which is preliminary data.</text>
</comment>
<keyword evidence="2" id="KW-1185">Reference proteome</keyword>
<evidence type="ECO:0000313" key="2">
    <source>
        <dbReference type="Proteomes" id="UP001232148"/>
    </source>
</evidence>
<sequence length="260" mass="28937">MMAVSRHIRLIYQSSSIILVNLGWGEDAAWSFLLFLFKWPFIIARPCRVTVRIQQDLKTPKSIVGSSGETKIAVCIHDRTPSVWEIGMLQCWVVDSRVPPPRPKIVDALTPEAAMVSARISARRNEPRDPRGGPLTHSGWFQRHISLNRRRFSAVFTFRPLQLPLTPSITFHRVRSGSPNAGIAAFVLQTQGMCAYVPMASIGRLTFSDKGRTAVTNDVDAASIRTGSRAPEDSESAMQEPRGLSKILRGRLRYIAATVD</sequence>
<dbReference type="EMBL" id="MU842952">
    <property type="protein sequence ID" value="KAK2024857.1"/>
    <property type="molecule type" value="Genomic_DNA"/>
</dbReference>
<dbReference type="Proteomes" id="UP001232148">
    <property type="component" value="Unassembled WGS sequence"/>
</dbReference>
<proteinExistence type="predicted"/>
<reference evidence="1" key="1">
    <citation type="submission" date="2021-06" db="EMBL/GenBank/DDBJ databases">
        <title>Comparative genomics, transcriptomics and evolutionary studies reveal genomic signatures of adaptation to plant cell wall in hemibiotrophic fungi.</title>
        <authorList>
            <consortium name="DOE Joint Genome Institute"/>
            <person name="Baroncelli R."/>
            <person name="Diaz J.F."/>
            <person name="Benocci T."/>
            <person name="Peng M."/>
            <person name="Battaglia E."/>
            <person name="Haridas S."/>
            <person name="Andreopoulos W."/>
            <person name="Labutti K."/>
            <person name="Pangilinan J."/>
            <person name="Floch G.L."/>
            <person name="Makela M.R."/>
            <person name="Henrissat B."/>
            <person name="Grigoriev I.V."/>
            <person name="Crouch J.A."/>
            <person name="De Vries R.P."/>
            <person name="Sukno S.A."/>
            <person name="Thon M.R."/>
        </authorList>
    </citation>
    <scope>NUCLEOTIDE SEQUENCE</scope>
    <source>
        <strain evidence="1">MAFF235873</strain>
    </source>
</reference>